<feature type="compositionally biased region" description="Polar residues" evidence="1">
    <location>
        <begin position="212"/>
        <end position="225"/>
    </location>
</feature>
<name>A0A6A6ASP1_9PLEO</name>
<dbReference type="RefSeq" id="XP_033528392.1">
    <property type="nucleotide sequence ID" value="XM_033671164.1"/>
</dbReference>
<feature type="compositionally biased region" description="Polar residues" evidence="1">
    <location>
        <begin position="328"/>
        <end position="338"/>
    </location>
</feature>
<dbReference type="AlphaFoldDB" id="A0A6A6ASP1"/>
<feature type="compositionally biased region" description="Basic and acidic residues" evidence="1">
    <location>
        <begin position="239"/>
        <end position="249"/>
    </location>
</feature>
<dbReference type="OrthoDB" id="3685818at2759"/>
<evidence type="ECO:0000256" key="1">
    <source>
        <dbReference type="SAM" id="MobiDB-lite"/>
    </source>
</evidence>
<feature type="region of interest" description="Disordered" evidence="1">
    <location>
        <begin position="36"/>
        <end position="157"/>
    </location>
</feature>
<feature type="region of interest" description="Disordered" evidence="1">
    <location>
        <begin position="312"/>
        <end position="354"/>
    </location>
</feature>
<dbReference type="Proteomes" id="UP000799771">
    <property type="component" value="Unassembled WGS sequence"/>
</dbReference>
<dbReference type="EMBL" id="ML977498">
    <property type="protein sequence ID" value="KAF2134005.1"/>
    <property type="molecule type" value="Genomic_DNA"/>
</dbReference>
<accession>A0A6A6ASP1</accession>
<evidence type="ECO:0000313" key="3">
    <source>
        <dbReference type="Proteomes" id="UP000799771"/>
    </source>
</evidence>
<keyword evidence="3" id="KW-1185">Reference proteome</keyword>
<dbReference type="GeneID" id="54411596"/>
<reference evidence="2" key="1">
    <citation type="journal article" date="2020" name="Stud. Mycol.">
        <title>101 Dothideomycetes genomes: a test case for predicting lifestyles and emergence of pathogens.</title>
        <authorList>
            <person name="Haridas S."/>
            <person name="Albert R."/>
            <person name="Binder M."/>
            <person name="Bloem J."/>
            <person name="Labutti K."/>
            <person name="Salamov A."/>
            <person name="Andreopoulos B."/>
            <person name="Baker S."/>
            <person name="Barry K."/>
            <person name="Bills G."/>
            <person name="Bluhm B."/>
            <person name="Cannon C."/>
            <person name="Castanera R."/>
            <person name="Culley D."/>
            <person name="Daum C."/>
            <person name="Ezra D."/>
            <person name="Gonzalez J."/>
            <person name="Henrissat B."/>
            <person name="Kuo A."/>
            <person name="Liang C."/>
            <person name="Lipzen A."/>
            <person name="Lutzoni F."/>
            <person name="Magnuson J."/>
            <person name="Mondo S."/>
            <person name="Nolan M."/>
            <person name="Ohm R."/>
            <person name="Pangilinan J."/>
            <person name="Park H.-J."/>
            <person name="Ramirez L."/>
            <person name="Alfaro M."/>
            <person name="Sun H."/>
            <person name="Tritt A."/>
            <person name="Yoshinaga Y."/>
            <person name="Zwiers L.-H."/>
            <person name="Turgeon B."/>
            <person name="Goodwin S."/>
            <person name="Spatafora J."/>
            <person name="Crous P."/>
            <person name="Grigoriev I."/>
        </authorList>
    </citation>
    <scope>NUCLEOTIDE SEQUENCE</scope>
    <source>
        <strain evidence="2">CBS 119687</strain>
    </source>
</reference>
<sequence>MPPFGLYPVPKHHLHAQTPSMARPIFNSLDFMDEEAALPAMPEGDPVQQLDGAVESERKSLTSKEEKKLKKREEKERKRSLNALTAQEEEKEKTAPVTPLVNQTPATSSSKAKKSKDKKKGSQQGDARSSTKKRKRKSEVLSDTPLLPLQNPSATDSALGADFLDRLKASMTDLGKGFDLSSSFTRSSEPPSKKKSKSSRKSEVMKDLSKVTGETSGEVLTTPTPAQGKDKNKKNKSRKSLDMKTRDTPLKTPIPSTTSPYSSVPKRTPIPLPHNMDVRRPSILRKSQQSVAPNEQTSSQVLVVETPPSKSTNRAVTITKPPIPFNLPQRSVSTTPGHNKSKHVPLSSPSTDGDQTSAFTPVALPTTHKLAIKPNGRVSLTTSNLMRYTEPLNDEPKPRPRAASVAASTAVSTVSSGSSMSIKEAFARISKPYSRSGAEIDPFVVPEVKKKTHRETHEEASLGAFTEHFRTARKTVNFTDEREYLNAHLDWRVQNDAAGPLPCLGLATGCNAKRETVLRLHKEDTPDVLKVVVTTDGDLNALEDAKQRSTEAETLLELAVAARIPVPIGRVEGVWTLFCPKYSDTHVDKYGFGQRTLTIHSIAGFRDQNAYTARLSIPPRSMLYTILSFSMPPHASFRTTTIKTAVEGYKMDVVFLGNGYLQLRVDLNLLLRGKPTETAEGKPMYMEFVGVHEHAVKWREEKDELEEVGRKLFAKYDGEVTED</sequence>
<feature type="compositionally biased region" description="Low complexity" evidence="1">
    <location>
        <begin position="253"/>
        <end position="265"/>
    </location>
</feature>
<organism evidence="2 3">
    <name type="scientific">Dothidotthia symphoricarpi CBS 119687</name>
    <dbReference type="NCBI Taxonomy" id="1392245"/>
    <lineage>
        <taxon>Eukaryota</taxon>
        <taxon>Fungi</taxon>
        <taxon>Dikarya</taxon>
        <taxon>Ascomycota</taxon>
        <taxon>Pezizomycotina</taxon>
        <taxon>Dothideomycetes</taxon>
        <taxon>Pleosporomycetidae</taxon>
        <taxon>Pleosporales</taxon>
        <taxon>Dothidotthiaceae</taxon>
        <taxon>Dothidotthia</taxon>
    </lineage>
</organism>
<feature type="compositionally biased region" description="Low complexity" evidence="1">
    <location>
        <begin position="181"/>
        <end position="190"/>
    </location>
</feature>
<protein>
    <submittedName>
        <fullName evidence="2">Uncharacterized protein</fullName>
    </submittedName>
</protein>
<feature type="region of interest" description="Disordered" evidence="1">
    <location>
        <begin position="174"/>
        <end position="277"/>
    </location>
</feature>
<feature type="compositionally biased region" description="Basic and acidic residues" evidence="1">
    <location>
        <begin position="55"/>
        <end position="79"/>
    </location>
</feature>
<proteinExistence type="predicted"/>
<feature type="compositionally biased region" description="Basic and acidic residues" evidence="1">
    <location>
        <begin position="200"/>
        <end position="209"/>
    </location>
</feature>
<gene>
    <name evidence="2" type="ORF">P153DRAFT_392627</name>
</gene>
<evidence type="ECO:0000313" key="2">
    <source>
        <dbReference type="EMBL" id="KAF2134005.1"/>
    </source>
</evidence>
<feature type="compositionally biased region" description="Basic residues" evidence="1">
    <location>
        <begin position="111"/>
        <end position="121"/>
    </location>
</feature>